<protein>
    <submittedName>
        <fullName evidence="1">Uncharacterized protein</fullName>
    </submittedName>
</protein>
<evidence type="ECO:0000313" key="2">
    <source>
        <dbReference type="Proteomes" id="UP000230233"/>
    </source>
</evidence>
<dbReference type="Proteomes" id="UP000230233">
    <property type="component" value="Chromosome IV"/>
</dbReference>
<evidence type="ECO:0000313" key="1">
    <source>
        <dbReference type="EMBL" id="PIC33087.1"/>
    </source>
</evidence>
<organism evidence="1 2">
    <name type="scientific">Caenorhabditis nigoni</name>
    <dbReference type="NCBI Taxonomy" id="1611254"/>
    <lineage>
        <taxon>Eukaryota</taxon>
        <taxon>Metazoa</taxon>
        <taxon>Ecdysozoa</taxon>
        <taxon>Nematoda</taxon>
        <taxon>Chromadorea</taxon>
        <taxon>Rhabditida</taxon>
        <taxon>Rhabditina</taxon>
        <taxon>Rhabditomorpha</taxon>
        <taxon>Rhabditoidea</taxon>
        <taxon>Rhabditidae</taxon>
        <taxon>Peloderinae</taxon>
        <taxon>Caenorhabditis</taxon>
    </lineage>
</organism>
<comment type="caution">
    <text evidence="1">The sequence shown here is derived from an EMBL/GenBank/DDBJ whole genome shotgun (WGS) entry which is preliminary data.</text>
</comment>
<proteinExistence type="predicted"/>
<dbReference type="EMBL" id="PDUG01000004">
    <property type="protein sequence ID" value="PIC33087.1"/>
    <property type="molecule type" value="Genomic_DNA"/>
</dbReference>
<gene>
    <name evidence="1" type="primary">Cnig_chr_IV.g13193</name>
    <name evidence="1" type="ORF">B9Z55_013193</name>
</gene>
<accession>A0A2G5U0J1</accession>
<keyword evidence="2" id="KW-1185">Reference proteome</keyword>
<reference evidence="2" key="1">
    <citation type="submission" date="2017-10" db="EMBL/GenBank/DDBJ databases">
        <title>Rapid genome shrinkage in a self-fertile nematode reveals novel sperm competition proteins.</title>
        <authorList>
            <person name="Yin D."/>
            <person name="Schwarz E.M."/>
            <person name="Thomas C.G."/>
            <person name="Felde R.L."/>
            <person name="Korf I.F."/>
            <person name="Cutter A.D."/>
            <person name="Schartner C.M."/>
            <person name="Ralston E.J."/>
            <person name="Meyer B.J."/>
            <person name="Haag E.S."/>
        </authorList>
    </citation>
    <scope>NUCLEOTIDE SEQUENCE [LARGE SCALE GENOMIC DNA]</scope>
    <source>
        <strain evidence="2">JU1422</strain>
    </source>
</reference>
<name>A0A2G5U0J1_9PELO</name>
<dbReference type="AlphaFoldDB" id="A0A2G5U0J1"/>
<sequence>MEDELLVEQNYNNRYVMETDMDKPESFGGACREPAFLRNGLFDNGYGEKIYPGDEMEVDHVEEIETDIEKMEDEPLVDKNYYNRYAMEEDMDEPDSFEDAHEPSFFVISRICYVETE</sequence>